<evidence type="ECO:0000256" key="1">
    <source>
        <dbReference type="SAM" id="MobiDB-lite"/>
    </source>
</evidence>
<organism evidence="2 3">
    <name type="scientific">Prorocentrum cordatum</name>
    <dbReference type="NCBI Taxonomy" id="2364126"/>
    <lineage>
        <taxon>Eukaryota</taxon>
        <taxon>Sar</taxon>
        <taxon>Alveolata</taxon>
        <taxon>Dinophyceae</taxon>
        <taxon>Prorocentrales</taxon>
        <taxon>Prorocentraceae</taxon>
        <taxon>Prorocentrum</taxon>
    </lineage>
</organism>
<sequence length="179" mass="18425">MSARVAGARGGGPGTPPIPLSATLDVDSWGTCTWRPGEPRAQQMGGPAQPPPSASRQCSAAAAARHRGSRSVPPAQRLAQCTAARHRGSAAQCTAAALRSAPRQPLRARGPAAQCTAAAAASRSRRSARSACSRSCSAAAEPGAGPPGRWRRGASVYLFCDCAVRWARRRGYASSARHS</sequence>
<feature type="region of interest" description="Disordered" evidence="1">
    <location>
        <begin position="1"/>
        <end position="78"/>
    </location>
</feature>
<evidence type="ECO:0000313" key="3">
    <source>
        <dbReference type="Proteomes" id="UP001189429"/>
    </source>
</evidence>
<evidence type="ECO:0000313" key="2">
    <source>
        <dbReference type="EMBL" id="CAK0822667.1"/>
    </source>
</evidence>
<feature type="compositionally biased region" description="Low complexity" evidence="1">
    <location>
        <begin position="54"/>
        <end position="63"/>
    </location>
</feature>
<comment type="caution">
    <text evidence="2">The sequence shown here is derived from an EMBL/GenBank/DDBJ whole genome shotgun (WGS) entry which is preliminary data.</text>
</comment>
<dbReference type="Proteomes" id="UP001189429">
    <property type="component" value="Unassembled WGS sequence"/>
</dbReference>
<keyword evidence="3" id="KW-1185">Reference proteome</keyword>
<accession>A0ABN9RU27</accession>
<reference evidence="2" key="1">
    <citation type="submission" date="2023-10" db="EMBL/GenBank/DDBJ databases">
        <authorList>
            <person name="Chen Y."/>
            <person name="Shah S."/>
            <person name="Dougan E. K."/>
            <person name="Thang M."/>
            <person name="Chan C."/>
        </authorList>
    </citation>
    <scope>NUCLEOTIDE SEQUENCE [LARGE SCALE GENOMIC DNA]</scope>
</reference>
<proteinExistence type="predicted"/>
<protein>
    <submittedName>
        <fullName evidence="2">Uncharacterized protein</fullName>
    </submittedName>
</protein>
<dbReference type="EMBL" id="CAUYUJ010008025">
    <property type="protein sequence ID" value="CAK0822667.1"/>
    <property type="molecule type" value="Genomic_DNA"/>
</dbReference>
<name>A0ABN9RU27_9DINO</name>
<gene>
    <name evidence="2" type="ORF">PCOR1329_LOCUS23626</name>
</gene>